<dbReference type="EMBL" id="JAMBOL010000016">
    <property type="protein sequence ID" value="MCM3715506.1"/>
    <property type="molecule type" value="Genomic_DNA"/>
</dbReference>
<evidence type="ECO:0000256" key="7">
    <source>
        <dbReference type="ARBA" id="ARBA00022692"/>
    </source>
</evidence>
<dbReference type="SUPFAM" id="SSF55874">
    <property type="entry name" value="ATPase domain of HSP90 chaperone/DNA topoisomerase II/histidine kinase"/>
    <property type="match status" value="1"/>
</dbReference>
<evidence type="ECO:0000259" key="16">
    <source>
        <dbReference type="PROSITE" id="PS50112"/>
    </source>
</evidence>
<keyword evidence="5" id="KW-0597">Phosphoprotein</keyword>
<comment type="catalytic activity">
    <reaction evidence="1">
        <text>ATP + protein L-histidine = ADP + protein N-phospho-L-histidine.</text>
        <dbReference type="EC" id="2.7.13.3"/>
    </reaction>
</comment>
<comment type="subcellular location">
    <subcellularLocation>
        <location evidence="2">Cell membrane</location>
        <topology evidence="2">Multi-pass membrane protein</topology>
    </subcellularLocation>
</comment>
<dbReference type="PANTHER" id="PTHR43547">
    <property type="entry name" value="TWO-COMPONENT HISTIDINE KINASE"/>
    <property type="match status" value="1"/>
</dbReference>
<dbReference type="GO" id="GO:0005524">
    <property type="term" value="F:ATP binding"/>
    <property type="evidence" value="ECO:0007669"/>
    <property type="project" value="UniProtKB-KW"/>
</dbReference>
<dbReference type="InterPro" id="IPR036890">
    <property type="entry name" value="HATPase_C_sf"/>
</dbReference>
<dbReference type="InterPro" id="IPR035965">
    <property type="entry name" value="PAS-like_dom_sf"/>
</dbReference>
<evidence type="ECO:0000256" key="14">
    <source>
        <dbReference type="SAM" id="Phobius"/>
    </source>
</evidence>
<dbReference type="Pfam" id="PF02518">
    <property type="entry name" value="HATPase_c"/>
    <property type="match status" value="1"/>
</dbReference>
<name>A0A9X2IQ47_9BACI</name>
<evidence type="ECO:0000313" key="17">
    <source>
        <dbReference type="EMBL" id="MCM3715506.1"/>
    </source>
</evidence>
<evidence type="ECO:0000313" key="18">
    <source>
        <dbReference type="Proteomes" id="UP001139179"/>
    </source>
</evidence>
<evidence type="ECO:0000256" key="2">
    <source>
        <dbReference type="ARBA" id="ARBA00004651"/>
    </source>
</evidence>
<accession>A0A9X2IQ47</accession>
<evidence type="ECO:0000256" key="3">
    <source>
        <dbReference type="ARBA" id="ARBA00012438"/>
    </source>
</evidence>
<evidence type="ECO:0000256" key="4">
    <source>
        <dbReference type="ARBA" id="ARBA00022475"/>
    </source>
</evidence>
<evidence type="ECO:0000256" key="11">
    <source>
        <dbReference type="ARBA" id="ARBA00022989"/>
    </source>
</evidence>
<keyword evidence="4" id="KW-1003">Cell membrane</keyword>
<reference evidence="17" key="1">
    <citation type="submission" date="2022-05" db="EMBL/GenBank/DDBJ databases">
        <title>Comparative Genomics of Spacecraft Associated Microbes.</title>
        <authorList>
            <person name="Tran M.T."/>
            <person name="Wright A."/>
            <person name="Seuylemezian A."/>
            <person name="Eisen J."/>
            <person name="Coil D."/>
        </authorList>
    </citation>
    <scope>NUCLEOTIDE SEQUENCE</scope>
    <source>
        <strain evidence="17">214.1.1</strain>
    </source>
</reference>
<keyword evidence="7 14" id="KW-0812">Transmembrane</keyword>
<dbReference type="InterPro" id="IPR033463">
    <property type="entry name" value="sCache_3"/>
</dbReference>
<dbReference type="Gene3D" id="3.30.450.20">
    <property type="entry name" value="PAS domain"/>
    <property type="match status" value="2"/>
</dbReference>
<dbReference type="SMART" id="SM00091">
    <property type="entry name" value="PAS"/>
    <property type="match status" value="1"/>
</dbReference>
<dbReference type="InterPro" id="IPR005467">
    <property type="entry name" value="His_kinase_dom"/>
</dbReference>
<dbReference type="RefSeq" id="WP_251224244.1">
    <property type="nucleotide sequence ID" value="NZ_JAMBOL010000016.1"/>
</dbReference>
<dbReference type="InterPro" id="IPR000014">
    <property type="entry name" value="PAS"/>
</dbReference>
<comment type="caution">
    <text evidence="17">The sequence shown here is derived from an EMBL/GenBank/DDBJ whole genome shotgun (WGS) entry which is preliminary data.</text>
</comment>
<dbReference type="EC" id="2.7.13.3" evidence="3"/>
<evidence type="ECO:0000256" key="1">
    <source>
        <dbReference type="ARBA" id="ARBA00000085"/>
    </source>
</evidence>
<keyword evidence="9 17" id="KW-0418">Kinase</keyword>
<sequence length="553" mass="61401">MLTIKEGDYLKYIGNPNVKLKLQMKMTLIIGLLIISMFAIMGLFLHAFFSDTLKHEVGERALAVAESVARIPELRQAYELEDPAAVIHPLVEPIRAATGAQFIVVGNREEIRYAHPQPERLGEQMVGGDNERALLLGESYVSEAVGSLGRSIRGKVPVRDADGGVIGVVSVGFLTQDVQTIVMNYHRKLWYVLVALVGVGIVGAVLIARYIKRLLFGLEPEEISHLFLQKETILQSTHEAIIAVNRYGLITLMNTAAQRLLGAKAQEPNPFIGKPILDVLPNSRLHEVLQTGESQYDKEMLVGKHIVLVNRLPIYYQQNLIGAVSTFRNKTELEQLSQELTRVKQYAEALRAQTHEFSNKMYTILGLIQLDKQQEAVDFIRRESTLQQNWIHFLMKKVPDPMISGILLGKLNQALEQRVTLTIDPDSQLQHPLSDQQRDALVTVLGNLIGNAIEAVKDKTAQREVALSFTDIGDVVVFEVDDAGPGIAEEEIEKVFQQGYTTKDGADRGIGLALTRRLLEDIDGELTLEESELGGACFVVTIAKERDGGKTDD</sequence>
<dbReference type="SUPFAM" id="SSF55785">
    <property type="entry name" value="PYP-like sensor domain (PAS domain)"/>
    <property type="match status" value="1"/>
</dbReference>
<dbReference type="GO" id="GO:0005886">
    <property type="term" value="C:plasma membrane"/>
    <property type="evidence" value="ECO:0007669"/>
    <property type="project" value="UniProtKB-SubCell"/>
</dbReference>
<keyword evidence="13 14" id="KW-0472">Membrane</keyword>
<evidence type="ECO:0000256" key="12">
    <source>
        <dbReference type="ARBA" id="ARBA00023012"/>
    </source>
</evidence>
<dbReference type="SMART" id="SM00387">
    <property type="entry name" value="HATPase_c"/>
    <property type="match status" value="1"/>
</dbReference>
<evidence type="ECO:0000256" key="8">
    <source>
        <dbReference type="ARBA" id="ARBA00022741"/>
    </source>
</evidence>
<dbReference type="InterPro" id="IPR029151">
    <property type="entry name" value="Sensor-like_sf"/>
</dbReference>
<dbReference type="Gene3D" id="1.10.287.130">
    <property type="match status" value="1"/>
</dbReference>
<dbReference type="AlphaFoldDB" id="A0A9X2IQ47"/>
<dbReference type="Pfam" id="PF00989">
    <property type="entry name" value="PAS"/>
    <property type="match status" value="1"/>
</dbReference>
<keyword evidence="10" id="KW-0067">ATP-binding</keyword>
<keyword evidence="11 14" id="KW-1133">Transmembrane helix</keyword>
<feature type="transmembrane region" description="Helical" evidence="14">
    <location>
        <begin position="28"/>
        <end position="49"/>
    </location>
</feature>
<protein>
    <recommendedName>
        <fullName evidence="3">histidine kinase</fullName>
        <ecNumber evidence="3">2.7.13.3</ecNumber>
    </recommendedName>
</protein>
<feature type="transmembrane region" description="Helical" evidence="14">
    <location>
        <begin position="189"/>
        <end position="208"/>
    </location>
</feature>
<dbReference type="InterPro" id="IPR016120">
    <property type="entry name" value="Sig_transdc_His_kin_SpoOB"/>
</dbReference>
<keyword evidence="6" id="KW-0808">Transferase</keyword>
<feature type="domain" description="Histidine kinase" evidence="15">
    <location>
        <begin position="352"/>
        <end position="546"/>
    </location>
</feature>
<feature type="domain" description="PAS" evidence="16">
    <location>
        <begin position="233"/>
        <end position="267"/>
    </location>
</feature>
<dbReference type="PROSITE" id="PS50109">
    <property type="entry name" value="HIS_KIN"/>
    <property type="match status" value="1"/>
</dbReference>
<proteinExistence type="predicted"/>
<evidence type="ECO:0000256" key="6">
    <source>
        <dbReference type="ARBA" id="ARBA00022679"/>
    </source>
</evidence>
<evidence type="ECO:0000256" key="9">
    <source>
        <dbReference type="ARBA" id="ARBA00022777"/>
    </source>
</evidence>
<dbReference type="PROSITE" id="PS50112">
    <property type="entry name" value="PAS"/>
    <property type="match status" value="1"/>
</dbReference>
<organism evidence="17 18">
    <name type="scientific">Halalkalibacter oceani</name>
    <dbReference type="NCBI Taxonomy" id="1653776"/>
    <lineage>
        <taxon>Bacteria</taxon>
        <taxon>Bacillati</taxon>
        <taxon>Bacillota</taxon>
        <taxon>Bacilli</taxon>
        <taxon>Bacillales</taxon>
        <taxon>Bacillaceae</taxon>
        <taxon>Halalkalibacter</taxon>
    </lineage>
</organism>
<keyword evidence="8" id="KW-0547">Nucleotide-binding</keyword>
<dbReference type="PRINTS" id="PR00344">
    <property type="entry name" value="BCTRLSENSOR"/>
</dbReference>
<dbReference type="PANTHER" id="PTHR43547:SF3">
    <property type="entry name" value="SENSOR PROTEIN CITS"/>
    <property type="match status" value="1"/>
</dbReference>
<dbReference type="GO" id="GO:0000155">
    <property type="term" value="F:phosphorelay sensor kinase activity"/>
    <property type="evidence" value="ECO:0007669"/>
    <property type="project" value="InterPro"/>
</dbReference>
<dbReference type="SUPFAM" id="SSF103190">
    <property type="entry name" value="Sensory domain-like"/>
    <property type="match status" value="1"/>
</dbReference>
<dbReference type="Gene3D" id="3.30.565.10">
    <property type="entry name" value="Histidine kinase-like ATPase, C-terminal domain"/>
    <property type="match status" value="1"/>
</dbReference>
<dbReference type="GO" id="GO:0006355">
    <property type="term" value="P:regulation of DNA-templated transcription"/>
    <property type="evidence" value="ECO:0007669"/>
    <property type="project" value="InterPro"/>
</dbReference>
<dbReference type="FunFam" id="3.30.450.20:FF:000018">
    <property type="entry name" value="Sensor histidine kinase DcuS"/>
    <property type="match status" value="1"/>
</dbReference>
<evidence type="ECO:0000256" key="13">
    <source>
        <dbReference type="ARBA" id="ARBA00023136"/>
    </source>
</evidence>
<evidence type="ECO:0000256" key="5">
    <source>
        <dbReference type="ARBA" id="ARBA00022553"/>
    </source>
</evidence>
<dbReference type="Proteomes" id="UP001139179">
    <property type="component" value="Unassembled WGS sequence"/>
</dbReference>
<dbReference type="InterPro" id="IPR004358">
    <property type="entry name" value="Sig_transdc_His_kin-like_C"/>
</dbReference>
<dbReference type="InterPro" id="IPR003594">
    <property type="entry name" value="HATPase_dom"/>
</dbReference>
<keyword evidence="18" id="KW-1185">Reference proteome</keyword>
<evidence type="ECO:0000256" key="10">
    <source>
        <dbReference type="ARBA" id="ARBA00022840"/>
    </source>
</evidence>
<keyword evidence="12" id="KW-0902">Two-component regulatory system</keyword>
<dbReference type="InterPro" id="IPR013767">
    <property type="entry name" value="PAS_fold"/>
</dbReference>
<gene>
    <name evidence="17" type="ORF">M3202_15660</name>
</gene>
<evidence type="ECO:0000259" key="15">
    <source>
        <dbReference type="PROSITE" id="PS50109"/>
    </source>
</evidence>
<dbReference type="SUPFAM" id="SSF55890">
    <property type="entry name" value="Sporulation response regulatory protein Spo0B"/>
    <property type="match status" value="1"/>
</dbReference>
<dbReference type="CDD" id="cd00130">
    <property type="entry name" value="PAS"/>
    <property type="match status" value="1"/>
</dbReference>
<dbReference type="Pfam" id="PF17203">
    <property type="entry name" value="sCache_3_2"/>
    <property type="match status" value="1"/>
</dbReference>